<dbReference type="InterPro" id="IPR036388">
    <property type="entry name" value="WH-like_DNA-bd_sf"/>
</dbReference>
<sequence>MVWDLKSDRPIYIQLLEQIQIKIISGELSPGSKLPSVRDLAAEAAVNPNTMQKAMTELERLGLVYSQRTAGRYITEDRQMIEGLKKNIAQEQINAFLLSMNRLGFGKREVLDMICDLKDERDEEAEDGR</sequence>
<dbReference type="InterPro" id="IPR000524">
    <property type="entry name" value="Tscrpt_reg_HTH_GntR"/>
</dbReference>
<evidence type="ECO:0000313" key="6">
    <source>
        <dbReference type="Proteomes" id="UP000184342"/>
    </source>
</evidence>
<evidence type="ECO:0000256" key="2">
    <source>
        <dbReference type="ARBA" id="ARBA00023125"/>
    </source>
</evidence>
<dbReference type="PROSITE" id="PS50949">
    <property type="entry name" value="HTH_GNTR"/>
    <property type="match status" value="1"/>
</dbReference>
<dbReference type="Proteomes" id="UP000184342">
    <property type="component" value="Unassembled WGS sequence"/>
</dbReference>
<keyword evidence="2 5" id="KW-0238">DNA-binding</keyword>
<dbReference type="InterPro" id="IPR036390">
    <property type="entry name" value="WH_DNA-bd_sf"/>
</dbReference>
<dbReference type="EMBL" id="FQYT01000041">
    <property type="protein sequence ID" value="SHJ72982.1"/>
    <property type="molecule type" value="Genomic_DNA"/>
</dbReference>
<dbReference type="Gene3D" id="1.10.10.10">
    <property type="entry name" value="Winged helix-like DNA-binding domain superfamily/Winged helix DNA-binding domain"/>
    <property type="match status" value="1"/>
</dbReference>
<dbReference type="Pfam" id="PF00392">
    <property type="entry name" value="GntR"/>
    <property type="match status" value="1"/>
</dbReference>
<dbReference type="RefSeq" id="WP_073994659.1">
    <property type="nucleotide sequence ID" value="NZ_FQYT01000041.1"/>
</dbReference>
<evidence type="ECO:0000256" key="3">
    <source>
        <dbReference type="ARBA" id="ARBA00023163"/>
    </source>
</evidence>
<dbReference type="OrthoDB" id="163333at2"/>
<dbReference type="SMART" id="SM00345">
    <property type="entry name" value="HTH_GNTR"/>
    <property type="match status" value="1"/>
</dbReference>
<evidence type="ECO:0000259" key="4">
    <source>
        <dbReference type="PROSITE" id="PS50949"/>
    </source>
</evidence>
<dbReference type="GO" id="GO:0003677">
    <property type="term" value="F:DNA binding"/>
    <property type="evidence" value="ECO:0007669"/>
    <property type="project" value="UniProtKB-KW"/>
</dbReference>
<gene>
    <name evidence="5" type="ORF">SAMN02745691_02432</name>
</gene>
<proteinExistence type="predicted"/>
<keyword evidence="3" id="KW-0804">Transcription</keyword>
<dbReference type="GO" id="GO:0003700">
    <property type="term" value="F:DNA-binding transcription factor activity"/>
    <property type="evidence" value="ECO:0007669"/>
    <property type="project" value="InterPro"/>
</dbReference>
<keyword evidence="6" id="KW-1185">Reference proteome</keyword>
<accession>A0A1M6LPH7</accession>
<dbReference type="AlphaFoldDB" id="A0A1M6LPH7"/>
<evidence type="ECO:0000313" key="5">
    <source>
        <dbReference type="EMBL" id="SHJ72982.1"/>
    </source>
</evidence>
<keyword evidence="1" id="KW-0805">Transcription regulation</keyword>
<reference evidence="5 6" key="1">
    <citation type="submission" date="2016-11" db="EMBL/GenBank/DDBJ databases">
        <authorList>
            <person name="Jaros S."/>
            <person name="Januszkiewicz K."/>
            <person name="Wedrychowicz H."/>
        </authorList>
    </citation>
    <scope>NUCLEOTIDE SEQUENCE [LARGE SCALE GENOMIC DNA]</scope>
    <source>
        <strain evidence="5 6">DSM 15970</strain>
    </source>
</reference>
<dbReference type="STRING" id="1122934.SAMN02745691_02432"/>
<dbReference type="PANTHER" id="PTHR38445">
    <property type="entry name" value="HTH-TYPE TRANSCRIPTIONAL REPRESSOR YTRA"/>
    <property type="match status" value="1"/>
</dbReference>
<name>A0A1M6LPH7_9FIRM</name>
<feature type="domain" description="HTH gntR-type" evidence="4">
    <location>
        <begin position="9"/>
        <end position="77"/>
    </location>
</feature>
<dbReference type="SUPFAM" id="SSF46785">
    <property type="entry name" value="Winged helix' DNA-binding domain"/>
    <property type="match status" value="1"/>
</dbReference>
<evidence type="ECO:0000256" key="1">
    <source>
        <dbReference type="ARBA" id="ARBA00023015"/>
    </source>
</evidence>
<dbReference type="PANTHER" id="PTHR38445:SF6">
    <property type="entry name" value="GNTR-FAMILY TRANSCRIPTIONAL REGULATOR"/>
    <property type="match status" value="1"/>
</dbReference>
<protein>
    <submittedName>
        <fullName evidence="5">DNA-binding transcriptional regulator YhcF, GntR family</fullName>
    </submittedName>
</protein>
<dbReference type="CDD" id="cd07377">
    <property type="entry name" value="WHTH_GntR"/>
    <property type="match status" value="1"/>
</dbReference>
<organism evidence="5 6">
    <name type="scientific">Parasporobacterium paucivorans DSM 15970</name>
    <dbReference type="NCBI Taxonomy" id="1122934"/>
    <lineage>
        <taxon>Bacteria</taxon>
        <taxon>Bacillati</taxon>
        <taxon>Bacillota</taxon>
        <taxon>Clostridia</taxon>
        <taxon>Lachnospirales</taxon>
        <taxon>Lachnospiraceae</taxon>
        <taxon>Parasporobacterium</taxon>
    </lineage>
</organism>